<evidence type="ECO:0000313" key="13">
    <source>
        <dbReference type="EMBL" id="MBK0420403.1"/>
    </source>
</evidence>
<organism evidence="13 14">
    <name type="scientific">Leucobacter chromiisoli</name>
    <dbReference type="NCBI Taxonomy" id="2796471"/>
    <lineage>
        <taxon>Bacteria</taxon>
        <taxon>Bacillati</taxon>
        <taxon>Actinomycetota</taxon>
        <taxon>Actinomycetes</taxon>
        <taxon>Micrococcales</taxon>
        <taxon>Microbacteriaceae</taxon>
        <taxon>Leucobacter</taxon>
    </lineage>
</organism>
<comment type="pathway">
    <text evidence="2 10">Protein modification; protein glycosylation.</text>
</comment>
<protein>
    <recommendedName>
        <fullName evidence="9 10">Polyprenol-phosphate-mannose--protein mannosyltransferase</fullName>
        <ecNumber evidence="10">2.4.1.-</ecNumber>
    </recommendedName>
</protein>
<gene>
    <name evidence="13" type="ORF">JD276_15345</name>
</gene>
<evidence type="ECO:0000256" key="7">
    <source>
        <dbReference type="ARBA" id="ARBA00022989"/>
    </source>
</evidence>
<feature type="transmembrane region" description="Helical" evidence="10">
    <location>
        <begin position="428"/>
        <end position="453"/>
    </location>
</feature>
<dbReference type="Pfam" id="PF02366">
    <property type="entry name" value="PMT"/>
    <property type="match status" value="1"/>
</dbReference>
<feature type="transmembrane region" description="Helical" evidence="10">
    <location>
        <begin position="115"/>
        <end position="132"/>
    </location>
</feature>
<evidence type="ECO:0000256" key="2">
    <source>
        <dbReference type="ARBA" id="ARBA00004922"/>
    </source>
</evidence>
<evidence type="ECO:0000256" key="3">
    <source>
        <dbReference type="ARBA" id="ARBA00007222"/>
    </source>
</evidence>
<name>A0A934QA94_9MICO</name>
<feature type="domain" description="ArnT-like N-terminal" evidence="11">
    <location>
        <begin position="3"/>
        <end position="165"/>
    </location>
</feature>
<evidence type="ECO:0000256" key="5">
    <source>
        <dbReference type="ARBA" id="ARBA00022679"/>
    </source>
</evidence>
<comment type="subcellular location">
    <subcellularLocation>
        <location evidence="10">Cell membrane</location>
    </subcellularLocation>
    <subcellularLocation>
        <location evidence="1">Endomembrane system</location>
        <topology evidence="1">Multi-pass membrane protein</topology>
    </subcellularLocation>
</comment>
<keyword evidence="14" id="KW-1185">Reference proteome</keyword>
<proteinExistence type="inferred from homology"/>
<dbReference type="AlphaFoldDB" id="A0A934QA94"/>
<keyword evidence="6 10" id="KW-0812">Transmembrane</keyword>
<keyword evidence="4 10" id="KW-0328">Glycosyltransferase</keyword>
<feature type="transmembrane region" description="Helical" evidence="10">
    <location>
        <begin position="474"/>
        <end position="497"/>
    </location>
</feature>
<evidence type="ECO:0000256" key="8">
    <source>
        <dbReference type="ARBA" id="ARBA00023136"/>
    </source>
</evidence>
<feature type="transmembrane region" description="Helical" evidence="10">
    <location>
        <begin position="398"/>
        <end position="416"/>
    </location>
</feature>
<comment type="function">
    <text evidence="10">Protein O-mannosyltransferase that catalyzes the transfer of a single mannose residue from a polyprenol phospho-mannosyl lipidic donor to the hydroxyl group of selected serine and threonine residues in acceptor proteins.</text>
</comment>
<keyword evidence="8 10" id="KW-0472">Membrane</keyword>
<dbReference type="EMBL" id="JAEHOH010000028">
    <property type="protein sequence ID" value="MBK0420403.1"/>
    <property type="molecule type" value="Genomic_DNA"/>
</dbReference>
<evidence type="ECO:0000313" key="14">
    <source>
        <dbReference type="Proteomes" id="UP000608530"/>
    </source>
</evidence>
<reference evidence="13" key="1">
    <citation type="submission" date="2020-12" db="EMBL/GenBank/DDBJ databases">
        <title>Leucobacter sp. CAS1, isolated from Chromium sludge.</title>
        <authorList>
            <person name="Xu Z."/>
        </authorList>
    </citation>
    <scope>NUCLEOTIDE SEQUENCE</scope>
    <source>
        <strain evidence="13">CSA1</strain>
    </source>
</reference>
<evidence type="ECO:0000256" key="6">
    <source>
        <dbReference type="ARBA" id="ARBA00022692"/>
    </source>
</evidence>
<feature type="transmembrane region" description="Helical" evidence="10">
    <location>
        <begin position="366"/>
        <end position="386"/>
    </location>
</feature>
<dbReference type="EC" id="2.4.1.-" evidence="10"/>
<dbReference type="GO" id="GO:0004169">
    <property type="term" value="F:dolichyl-phosphate-mannose-protein mannosyltransferase activity"/>
    <property type="evidence" value="ECO:0007669"/>
    <property type="project" value="UniProtKB-UniRule"/>
</dbReference>
<evidence type="ECO:0000256" key="10">
    <source>
        <dbReference type="RuleBase" id="RU367007"/>
    </source>
</evidence>
<evidence type="ECO:0000259" key="12">
    <source>
        <dbReference type="Pfam" id="PF16192"/>
    </source>
</evidence>
<dbReference type="Pfam" id="PF16192">
    <property type="entry name" value="PMT_4TMC"/>
    <property type="match status" value="1"/>
</dbReference>
<comment type="caution">
    <text evidence="13">The sequence shown here is derived from an EMBL/GenBank/DDBJ whole genome shotgun (WGS) entry which is preliminary data.</text>
</comment>
<dbReference type="PANTHER" id="PTHR10050:SF46">
    <property type="entry name" value="PROTEIN O-MANNOSYL-TRANSFERASE 2"/>
    <property type="match status" value="1"/>
</dbReference>
<keyword evidence="5 10" id="KW-0808">Transferase</keyword>
<evidence type="ECO:0000256" key="4">
    <source>
        <dbReference type="ARBA" id="ARBA00022676"/>
    </source>
</evidence>
<feature type="transmembrane region" description="Helical" evidence="10">
    <location>
        <begin position="228"/>
        <end position="249"/>
    </location>
</feature>
<feature type="transmembrane region" description="Helical" evidence="10">
    <location>
        <begin position="138"/>
        <end position="156"/>
    </location>
</feature>
<dbReference type="PANTHER" id="PTHR10050">
    <property type="entry name" value="DOLICHYL-PHOSPHATE-MANNOSE--PROTEIN MANNOSYLTRANSFERASE"/>
    <property type="match status" value="1"/>
</dbReference>
<accession>A0A934QA94</accession>
<feature type="transmembrane region" description="Helical" evidence="10">
    <location>
        <begin position="261"/>
        <end position="285"/>
    </location>
</feature>
<evidence type="ECO:0000256" key="1">
    <source>
        <dbReference type="ARBA" id="ARBA00004127"/>
    </source>
</evidence>
<comment type="similarity">
    <text evidence="3 10">Belongs to the glycosyltransferase 39 family.</text>
</comment>
<dbReference type="GO" id="GO:0012505">
    <property type="term" value="C:endomembrane system"/>
    <property type="evidence" value="ECO:0007669"/>
    <property type="project" value="UniProtKB-SubCell"/>
</dbReference>
<evidence type="ECO:0000256" key="9">
    <source>
        <dbReference type="ARBA" id="ARBA00093617"/>
    </source>
</evidence>
<keyword evidence="7 10" id="KW-1133">Transmembrane helix</keyword>
<dbReference type="Proteomes" id="UP000608530">
    <property type="component" value="Unassembled WGS sequence"/>
</dbReference>
<feature type="transmembrane region" description="Helical" evidence="10">
    <location>
        <begin position="204"/>
        <end position="222"/>
    </location>
</feature>
<evidence type="ECO:0000259" key="11">
    <source>
        <dbReference type="Pfam" id="PF02366"/>
    </source>
</evidence>
<feature type="domain" description="Protein O-mannosyl-transferase C-terminal four TM" evidence="12">
    <location>
        <begin position="304"/>
        <end position="516"/>
    </location>
</feature>
<dbReference type="InterPro" id="IPR027005">
    <property type="entry name" value="PMT-like"/>
</dbReference>
<sequence length="517" mass="55087">MLAIAAGLRFWALSRPDVLVFDELYYVRDAVSQLAHGYPTVWPDDDPAFDGARSRAFGDAASNAVHPPLGKWAIGLGILVFGADSGWGWRSAVALAGVATVAVTMRLGWLLSRSLVIACLAGLMLAVDGVHVTLSRVGLLDGLLTLFVAIGALLVWRDHEATTSRLRILAETGRPEPARTIGRTIGRPPGRPAGRLPARHALPLWRPWLLAAGLVFGAAAAVKWSGLYPLAFFLVFTVVRDLVVLRWIGAGRPIATTAMRALVAGVIALPAAALAYLASWAGWILNPGGWAREPGTPWPVALARYHASMLEWHGTLSAPHPYQSHPIGWPLGLEPTAMYKLRWPQGPSCPWAEGCVSGISPLPNVLVTWGGLAALLVLACAVVRACLRRGSRAVDAPLVAAGAFVLTGYLSGWLPWVLTLSRSAVFQFYTVVLTPFSAVALALVLGLLCGIAVRSPDGASAGLRLDGSAEALRGRRASVAIFSVAAVVLAVLFFPVWTGMPVASWFWQLHLWLPGWA</sequence>
<dbReference type="InterPro" id="IPR003342">
    <property type="entry name" value="ArnT-like_N"/>
</dbReference>
<dbReference type="InterPro" id="IPR032421">
    <property type="entry name" value="PMT_4TMC"/>
</dbReference>
<dbReference type="GO" id="GO:0005886">
    <property type="term" value="C:plasma membrane"/>
    <property type="evidence" value="ECO:0007669"/>
    <property type="project" value="UniProtKB-SubCell"/>
</dbReference>
<keyword evidence="10" id="KW-1003">Cell membrane</keyword>